<evidence type="ECO:0000313" key="1">
    <source>
        <dbReference type="EMBL" id="ABO65542.1"/>
    </source>
</evidence>
<dbReference type="Proteomes" id="UP000001578">
    <property type="component" value="Chromosome"/>
</dbReference>
<accession>A4IJN8</accession>
<dbReference type="KEGG" id="gtn:GTNG_0155"/>
<evidence type="ECO:0000313" key="2">
    <source>
        <dbReference type="Proteomes" id="UP000001578"/>
    </source>
</evidence>
<proteinExistence type="predicted"/>
<gene>
    <name evidence="1" type="ordered locus">GTNG_0155</name>
</gene>
<dbReference type="eggNOG" id="ENOG502ZGDN">
    <property type="taxonomic scope" value="Bacteria"/>
</dbReference>
<dbReference type="EMBL" id="CP000557">
    <property type="protein sequence ID" value="ABO65542.1"/>
    <property type="molecule type" value="Genomic_DNA"/>
</dbReference>
<protein>
    <submittedName>
        <fullName evidence="1">Uncharacterized protein</fullName>
    </submittedName>
</protein>
<name>A4IJN8_GEOTN</name>
<dbReference type="HOGENOM" id="CLU_1584134_0_0_9"/>
<dbReference type="AlphaFoldDB" id="A4IJN8"/>
<organism evidence="1 2">
    <name type="scientific">Geobacillus thermodenitrificans (strain NG80-2)</name>
    <dbReference type="NCBI Taxonomy" id="420246"/>
    <lineage>
        <taxon>Bacteria</taxon>
        <taxon>Bacillati</taxon>
        <taxon>Bacillota</taxon>
        <taxon>Bacilli</taxon>
        <taxon>Bacillales</taxon>
        <taxon>Anoxybacillaceae</taxon>
        <taxon>Geobacillus</taxon>
    </lineage>
</organism>
<sequence>MPVGLTLLLLLVLVGCAKPKVEQTVKLGGAVKTIGDLVVLNGNSNLPKGTVVQIVMKEIEGDTQVLEEKVKVEEDGSYSWSAKRPEQAKEYELNVMFLPELQPKQVKEKYGEKGELIKRGSPGRVEYQTDGQTYVGIKMYDRILKIGDGIARQQTMLVKTLPSLGPSY</sequence>
<reference evidence="1 2" key="1">
    <citation type="journal article" date="2007" name="Proc. Natl. Acad. Sci. U.S.A.">
        <title>Genome and proteome of long-chain alkane degrading Geobacillus thermodenitrificans NG80-2 isolated from a deep-subsurface oil reservoir.</title>
        <authorList>
            <person name="Feng L."/>
            <person name="Wang W."/>
            <person name="Cheng J."/>
            <person name="Ren Y."/>
            <person name="Zhao G."/>
            <person name="Gao C."/>
            <person name="Tang Y."/>
            <person name="Liu X."/>
            <person name="Han W."/>
            <person name="Peng X."/>
            <person name="Liu R."/>
            <person name="Wang L."/>
        </authorList>
    </citation>
    <scope>NUCLEOTIDE SEQUENCE [LARGE SCALE GENOMIC DNA]</scope>
    <source>
        <strain evidence="1 2">NG80-2</strain>
    </source>
</reference>